<evidence type="ECO:0000313" key="2">
    <source>
        <dbReference type="EMBL" id="KXT05048.1"/>
    </source>
</evidence>
<feature type="compositionally biased region" description="Basic residues" evidence="1">
    <location>
        <begin position="1"/>
        <end position="10"/>
    </location>
</feature>
<dbReference type="EMBL" id="LFZN01000016">
    <property type="protein sequence ID" value="KXT05048.1"/>
    <property type="molecule type" value="Genomic_DNA"/>
</dbReference>
<reference evidence="2 3" key="1">
    <citation type="submission" date="2015-07" db="EMBL/GenBank/DDBJ databases">
        <title>Comparative genomics of the Sigatoka disease complex on banana suggests a link between parallel evolutionary changes in Pseudocercospora fijiensis and Pseudocercospora eumusae and increased virulence on the banana host.</title>
        <authorList>
            <person name="Chang T.-C."/>
            <person name="Salvucci A."/>
            <person name="Crous P.W."/>
            <person name="Stergiopoulos I."/>
        </authorList>
    </citation>
    <scope>NUCLEOTIDE SEQUENCE [LARGE SCALE GENOMIC DNA]</scope>
    <source>
        <strain evidence="2 3">CBS 114824</strain>
    </source>
</reference>
<evidence type="ECO:0000313" key="3">
    <source>
        <dbReference type="Proteomes" id="UP000070133"/>
    </source>
</evidence>
<evidence type="ECO:0008006" key="4">
    <source>
        <dbReference type="Google" id="ProtNLM"/>
    </source>
</evidence>
<evidence type="ECO:0000256" key="1">
    <source>
        <dbReference type="SAM" id="MobiDB-lite"/>
    </source>
</evidence>
<name>A0A139HRH0_9PEZI</name>
<dbReference type="AlphaFoldDB" id="A0A139HRH0"/>
<protein>
    <recommendedName>
        <fullName evidence="4">F-box domain-containing protein</fullName>
    </recommendedName>
</protein>
<feature type="region of interest" description="Disordered" evidence="1">
    <location>
        <begin position="1"/>
        <end position="22"/>
    </location>
</feature>
<gene>
    <name evidence="2" type="ORF">AC578_10346</name>
</gene>
<sequence>MDMSTAKRKTSANACREADQTDGKETTVVFASELMTSVQAARLKAHPGLLKNYSGRRMTLARHQYMFREAQRMKTVEAARIPQENIKAANLARKRKATFHFMDLPRELRDAVYDHLAHDIELGTSLYAKVTMEGAPRLSLLTVSRQVRKEYSESINRSAKLIISNRGIGFVPVSAIVPTQAMEFTAAVEIRLFTSCHAPFSGLHTIHDLEECTILQDIRSYGWLIREIAPQIRDLSILVHVVVPGDTAFKGTQWSAPLIGHDIESFVNELVYRCRPEFPINEIFVTTKDPWERQLSWKEKWSSAELYGTWTKQDGWRAAAEKTSEVGDG</sequence>
<organism evidence="2 3">
    <name type="scientific">Pseudocercospora eumusae</name>
    <dbReference type="NCBI Taxonomy" id="321146"/>
    <lineage>
        <taxon>Eukaryota</taxon>
        <taxon>Fungi</taxon>
        <taxon>Dikarya</taxon>
        <taxon>Ascomycota</taxon>
        <taxon>Pezizomycotina</taxon>
        <taxon>Dothideomycetes</taxon>
        <taxon>Dothideomycetidae</taxon>
        <taxon>Mycosphaerellales</taxon>
        <taxon>Mycosphaerellaceae</taxon>
        <taxon>Pseudocercospora</taxon>
    </lineage>
</organism>
<keyword evidence="3" id="KW-1185">Reference proteome</keyword>
<comment type="caution">
    <text evidence="2">The sequence shown here is derived from an EMBL/GenBank/DDBJ whole genome shotgun (WGS) entry which is preliminary data.</text>
</comment>
<dbReference type="Proteomes" id="UP000070133">
    <property type="component" value="Unassembled WGS sequence"/>
</dbReference>
<dbReference type="OrthoDB" id="5314997at2759"/>
<accession>A0A139HRH0</accession>
<proteinExistence type="predicted"/>